<feature type="region of interest" description="Disordered" evidence="1">
    <location>
        <begin position="82"/>
        <end position="125"/>
    </location>
</feature>
<organism evidence="2 3">
    <name type="scientific">Rangifer tarandus platyrhynchus</name>
    <name type="common">Svalbard reindeer</name>
    <dbReference type="NCBI Taxonomy" id="3082113"/>
    <lineage>
        <taxon>Eukaryota</taxon>
        <taxon>Metazoa</taxon>
        <taxon>Chordata</taxon>
        <taxon>Craniata</taxon>
        <taxon>Vertebrata</taxon>
        <taxon>Euteleostomi</taxon>
        <taxon>Mammalia</taxon>
        <taxon>Eutheria</taxon>
        <taxon>Laurasiatheria</taxon>
        <taxon>Artiodactyla</taxon>
        <taxon>Ruminantia</taxon>
        <taxon>Pecora</taxon>
        <taxon>Cervidae</taxon>
        <taxon>Odocoileinae</taxon>
        <taxon>Rangifer</taxon>
    </lineage>
</organism>
<evidence type="ECO:0000256" key="1">
    <source>
        <dbReference type="SAM" id="MobiDB-lite"/>
    </source>
</evidence>
<keyword evidence="3" id="KW-1185">Reference proteome</keyword>
<dbReference type="EMBL" id="OX459945">
    <property type="protein sequence ID" value="CAI9179921.1"/>
    <property type="molecule type" value="Genomic_DNA"/>
</dbReference>
<sequence>MAKELWRLTLHYFGHLMRRTDSLGKTLTLGRLRTEEYGATEDEMAGITDSMDWNVTSLTAGVRFFREVSTPQRASQLALVVKNPPPDAGDLRDLGSIPGSGRSPGGGHFSPLQYSGLKNPMDRGA</sequence>
<dbReference type="Proteomes" id="UP001176941">
    <property type="component" value="Chromosome 9"/>
</dbReference>
<evidence type="ECO:0000313" key="2">
    <source>
        <dbReference type="EMBL" id="CAI9179921.1"/>
    </source>
</evidence>
<protein>
    <submittedName>
        <fullName evidence="2">Uncharacterized protein</fullName>
    </submittedName>
</protein>
<evidence type="ECO:0000313" key="3">
    <source>
        <dbReference type="Proteomes" id="UP001176941"/>
    </source>
</evidence>
<proteinExistence type="predicted"/>
<accession>A0ABN9A4M9</accession>
<name>A0ABN9A4M9_RANTA</name>
<reference evidence="2" key="1">
    <citation type="submission" date="2023-04" db="EMBL/GenBank/DDBJ databases">
        <authorList>
            <consortium name="ELIXIR-Norway"/>
        </authorList>
    </citation>
    <scope>NUCLEOTIDE SEQUENCE [LARGE SCALE GENOMIC DNA]</scope>
</reference>
<gene>
    <name evidence="2" type="ORF">MRATA1EN1_LOCUS28883</name>
</gene>